<proteinExistence type="inferred from homology"/>
<dbReference type="Proteomes" id="UP000294412">
    <property type="component" value="Chromosome"/>
</dbReference>
<dbReference type="EMBL" id="LR217703">
    <property type="protein sequence ID" value="VFP79807.1"/>
    <property type="molecule type" value="Genomic_DNA"/>
</dbReference>
<protein>
    <recommendedName>
        <fullName evidence="2">UPF0250 protein ERCICUMA2628_353</fullName>
    </recommendedName>
</protein>
<dbReference type="InterPro" id="IPR027471">
    <property type="entry name" value="YbeD-like_sf"/>
</dbReference>
<dbReference type="Pfam" id="PF04359">
    <property type="entry name" value="DUF493"/>
    <property type="match status" value="1"/>
</dbReference>
<evidence type="ECO:0000256" key="1">
    <source>
        <dbReference type="ARBA" id="ARBA00008460"/>
    </source>
</evidence>
<comment type="similarity">
    <text evidence="1 2">Belongs to the UPF0250 family.</text>
</comment>
<dbReference type="PANTHER" id="PTHR38036">
    <property type="entry name" value="UPF0250 PROTEIN YBED"/>
    <property type="match status" value="1"/>
</dbReference>
<accession>A0A451D2E3</accession>
<organism evidence="3 4">
    <name type="scientific">Candidatus Erwinia haradaeae</name>
    <dbReference type="NCBI Taxonomy" id="1922217"/>
    <lineage>
        <taxon>Bacteria</taxon>
        <taxon>Pseudomonadati</taxon>
        <taxon>Pseudomonadota</taxon>
        <taxon>Gammaproteobacteria</taxon>
        <taxon>Enterobacterales</taxon>
        <taxon>Erwiniaceae</taxon>
        <taxon>Erwinia</taxon>
    </lineage>
</organism>
<reference evidence="3 4" key="1">
    <citation type="submission" date="2019-02" db="EMBL/GenBank/DDBJ databases">
        <authorList>
            <person name="Manzano-Marin A."/>
            <person name="Manzano-Marin A."/>
        </authorList>
    </citation>
    <scope>NUCLEOTIDE SEQUENCE [LARGE SCALE GENOMIC DNA]</scope>
    <source>
        <strain evidence="3 4">ErCicuneomaculata</strain>
    </source>
</reference>
<dbReference type="HAMAP" id="MF_00659">
    <property type="entry name" value="UPF0250"/>
    <property type="match status" value="1"/>
</dbReference>
<name>A0A451D2E3_9GAMM</name>
<dbReference type="InterPro" id="IPR007454">
    <property type="entry name" value="UPF0250_YbeD-like"/>
</dbReference>
<evidence type="ECO:0000256" key="2">
    <source>
        <dbReference type="HAMAP-Rule" id="MF_00659"/>
    </source>
</evidence>
<dbReference type="AlphaFoldDB" id="A0A451D2E3"/>
<gene>
    <name evidence="3" type="primary">ybeD</name>
    <name evidence="3" type="ORF">ERCICUMA2628_353</name>
</gene>
<dbReference type="OrthoDB" id="9793424at2"/>
<evidence type="ECO:0000313" key="3">
    <source>
        <dbReference type="EMBL" id="VFP79807.1"/>
    </source>
</evidence>
<dbReference type="SUPFAM" id="SSF117991">
    <property type="entry name" value="YbeD/HP0495-like"/>
    <property type="match status" value="1"/>
</dbReference>
<sequence length="87" mass="10016">MKANLINFITFPTPFTYKVICFADINLPEKIVNIVQQYVPGNYFPDIKMSRKKNFYSVSITINAINVQQIEILYDALSNIPAVRMVL</sequence>
<evidence type="ECO:0000313" key="4">
    <source>
        <dbReference type="Proteomes" id="UP000294412"/>
    </source>
</evidence>
<dbReference type="NCBIfam" id="NF003447">
    <property type="entry name" value="PRK04998.1"/>
    <property type="match status" value="1"/>
</dbReference>
<dbReference type="Gene3D" id="3.30.70.260">
    <property type="match status" value="1"/>
</dbReference>
<dbReference type="PANTHER" id="PTHR38036:SF1">
    <property type="entry name" value="UPF0250 PROTEIN YBED"/>
    <property type="match status" value="1"/>
</dbReference>
<dbReference type="GO" id="GO:0005829">
    <property type="term" value="C:cytosol"/>
    <property type="evidence" value="ECO:0007669"/>
    <property type="project" value="TreeGrafter"/>
</dbReference>
<dbReference type="RefSeq" id="WP_157993560.1">
    <property type="nucleotide sequence ID" value="NZ_LR217703.1"/>
</dbReference>